<name>A0A940PRJ2_9MICO</name>
<evidence type="ECO:0000313" key="3">
    <source>
        <dbReference type="Proteomes" id="UP000675163"/>
    </source>
</evidence>
<evidence type="ECO:0000313" key="2">
    <source>
        <dbReference type="EMBL" id="MBP1325377.1"/>
    </source>
</evidence>
<feature type="region of interest" description="Disordered" evidence="1">
    <location>
        <begin position="271"/>
        <end position="329"/>
    </location>
</feature>
<evidence type="ECO:0000256" key="1">
    <source>
        <dbReference type="SAM" id="MobiDB-lite"/>
    </source>
</evidence>
<organism evidence="2 3">
    <name type="scientific">Leucobacter exalbidus</name>
    <dbReference type="NCBI Taxonomy" id="662960"/>
    <lineage>
        <taxon>Bacteria</taxon>
        <taxon>Bacillati</taxon>
        <taxon>Actinomycetota</taxon>
        <taxon>Actinomycetes</taxon>
        <taxon>Micrococcales</taxon>
        <taxon>Microbacteriaceae</taxon>
        <taxon>Leucobacter</taxon>
    </lineage>
</organism>
<dbReference type="AlphaFoldDB" id="A0A940PRJ2"/>
<dbReference type="EMBL" id="JAFIDA010000001">
    <property type="protein sequence ID" value="MBP1325377.1"/>
    <property type="molecule type" value="Genomic_DNA"/>
</dbReference>
<proteinExistence type="predicted"/>
<comment type="caution">
    <text evidence="2">The sequence shown here is derived from an EMBL/GenBank/DDBJ whole genome shotgun (WGS) entry which is preliminary data.</text>
</comment>
<reference evidence="2" key="1">
    <citation type="submission" date="2021-02" db="EMBL/GenBank/DDBJ databases">
        <title>Sequencing the genomes of 1000 actinobacteria strains.</title>
        <authorList>
            <person name="Klenk H.-P."/>
        </authorList>
    </citation>
    <scope>NUCLEOTIDE SEQUENCE</scope>
    <source>
        <strain evidence="2">DSM 22850</strain>
    </source>
</reference>
<protein>
    <submittedName>
        <fullName evidence="2">Uncharacterized protein</fullName>
    </submittedName>
</protein>
<accession>A0A940PRJ2</accession>
<keyword evidence="3" id="KW-1185">Reference proteome</keyword>
<sequence length="329" mass="35964">MAREAPLKNSGALKGHRPELILDEPFDGAWEEPPWPLATEVSSILPRHSWSLVVGLMFRAHAHLAGVGVIRATSDVDALLHLETRAITFPEASAALYASGFELADSGRFAYRFMRGDDKVDVMVADRHAARHAPTFRRSPLFPVPAGTRALSQTSNVIMQREGVEIASFSLPSLQGALALKGAAFLVDQRDHMRHVEDGIVLLSCIQEVSEIREGLAKRSRKRIRSLLKETSENRRVWRTLPSDVQLRAREVLGDMSRAFDVTGTDNSWTQAAQQDLSLRSPKLPVSGQSRRGDRGLGNTAGGGNKGSFAPHLRTEADGSALGSSPHRD</sequence>
<gene>
    <name evidence="2" type="ORF">JOF28_000609</name>
</gene>
<dbReference type="Proteomes" id="UP000675163">
    <property type="component" value="Unassembled WGS sequence"/>
</dbReference>